<comment type="pathway">
    <text evidence="7">tRNA modification; N(7)-methylguanine-tRNA biosynthesis.</text>
</comment>
<dbReference type="PANTHER" id="PTHR23417:SF14">
    <property type="entry name" value="PENTACOTRIPEPTIDE-REPEAT REGION OF PRORP DOMAIN-CONTAINING PROTEIN"/>
    <property type="match status" value="1"/>
</dbReference>
<evidence type="ECO:0000256" key="1">
    <source>
        <dbReference type="ARBA" id="ARBA00000142"/>
    </source>
</evidence>
<dbReference type="Gene3D" id="3.40.50.150">
    <property type="entry name" value="Vaccinia Virus protein VP39"/>
    <property type="match status" value="1"/>
</dbReference>
<dbReference type="EMBL" id="FUWR01000006">
    <property type="protein sequence ID" value="SJZ74654.1"/>
    <property type="molecule type" value="Genomic_DNA"/>
</dbReference>
<dbReference type="HAMAP" id="MF_01057">
    <property type="entry name" value="tRNA_methyltr_TrmB"/>
    <property type="match status" value="1"/>
</dbReference>
<dbReference type="OrthoDB" id="9802090at2"/>
<dbReference type="Pfam" id="PF02390">
    <property type="entry name" value="Methyltransf_4"/>
    <property type="match status" value="1"/>
</dbReference>
<feature type="binding site" evidence="7">
    <location>
        <position position="118"/>
    </location>
    <ligand>
        <name>S-adenosyl-L-methionine</name>
        <dbReference type="ChEBI" id="CHEBI:59789"/>
    </ligand>
</feature>
<dbReference type="Proteomes" id="UP000190102">
    <property type="component" value="Unassembled WGS sequence"/>
</dbReference>
<evidence type="ECO:0000256" key="2">
    <source>
        <dbReference type="ARBA" id="ARBA00003015"/>
    </source>
</evidence>
<feature type="binding site" evidence="7">
    <location>
        <position position="122"/>
    </location>
    <ligand>
        <name>substrate</name>
    </ligand>
</feature>
<dbReference type="InterPro" id="IPR029063">
    <property type="entry name" value="SAM-dependent_MTases_sf"/>
</dbReference>
<dbReference type="UniPathway" id="UPA00989"/>
<dbReference type="SUPFAM" id="SSF53335">
    <property type="entry name" value="S-adenosyl-L-methionine-dependent methyltransferases"/>
    <property type="match status" value="1"/>
</dbReference>
<keyword evidence="4 7" id="KW-0808">Transferase</keyword>
<dbReference type="AlphaFoldDB" id="A0A1T4N618"/>
<dbReference type="GO" id="GO:0043527">
    <property type="term" value="C:tRNA methyltransferase complex"/>
    <property type="evidence" value="ECO:0007669"/>
    <property type="project" value="TreeGrafter"/>
</dbReference>
<dbReference type="PROSITE" id="PS51625">
    <property type="entry name" value="SAM_MT_TRMB"/>
    <property type="match status" value="1"/>
</dbReference>
<name>A0A1T4N618_9BACT</name>
<evidence type="ECO:0000256" key="3">
    <source>
        <dbReference type="ARBA" id="ARBA00022603"/>
    </source>
</evidence>
<evidence type="ECO:0000313" key="9">
    <source>
        <dbReference type="Proteomes" id="UP000190102"/>
    </source>
</evidence>
<evidence type="ECO:0000256" key="6">
    <source>
        <dbReference type="ARBA" id="ARBA00022694"/>
    </source>
</evidence>
<dbReference type="InterPro" id="IPR003358">
    <property type="entry name" value="tRNA_(Gua-N-7)_MeTrfase_Trmb"/>
</dbReference>
<keyword evidence="5 7" id="KW-0949">S-adenosyl-L-methionine</keyword>
<keyword evidence="6 7" id="KW-0819">tRNA processing</keyword>
<dbReference type="InterPro" id="IPR055361">
    <property type="entry name" value="tRNA_methyltr_TrmB_bact"/>
</dbReference>
<dbReference type="GO" id="GO:0008176">
    <property type="term" value="F:tRNA (guanine(46)-N7)-methyltransferase activity"/>
    <property type="evidence" value="ECO:0007669"/>
    <property type="project" value="UniProtKB-UniRule"/>
</dbReference>
<evidence type="ECO:0000256" key="5">
    <source>
        <dbReference type="ARBA" id="ARBA00022691"/>
    </source>
</evidence>
<keyword evidence="9" id="KW-1185">Reference proteome</keyword>
<comment type="caution">
    <text evidence="7">Lacks conserved residue(s) required for the propagation of feature annotation.</text>
</comment>
<proteinExistence type="inferred from homology"/>
<comment type="function">
    <text evidence="2 7">Catalyzes the formation of N(7)-methylguanine at position 46 (m7G46) in tRNA.</text>
</comment>
<dbReference type="STRING" id="115783.SAMN02745119_01535"/>
<feature type="binding site" evidence="7">
    <location>
        <position position="154"/>
    </location>
    <ligand>
        <name>substrate</name>
    </ligand>
</feature>
<evidence type="ECO:0000313" key="8">
    <source>
        <dbReference type="EMBL" id="SJZ74654.1"/>
    </source>
</evidence>
<reference evidence="9" key="1">
    <citation type="submission" date="2017-02" db="EMBL/GenBank/DDBJ databases">
        <authorList>
            <person name="Varghese N."/>
            <person name="Submissions S."/>
        </authorList>
    </citation>
    <scope>NUCLEOTIDE SEQUENCE [LARGE SCALE GENOMIC DNA]</scope>
    <source>
        <strain evidence="9">ATCC BAA-34</strain>
    </source>
</reference>
<organism evidence="8 9">
    <name type="scientific">Trichlorobacter thiogenes</name>
    <dbReference type="NCBI Taxonomy" id="115783"/>
    <lineage>
        <taxon>Bacteria</taxon>
        <taxon>Pseudomonadati</taxon>
        <taxon>Thermodesulfobacteriota</taxon>
        <taxon>Desulfuromonadia</taxon>
        <taxon>Geobacterales</taxon>
        <taxon>Geobacteraceae</taxon>
        <taxon>Trichlorobacter</taxon>
    </lineage>
</organism>
<gene>
    <name evidence="7" type="primary">trmB</name>
    <name evidence="8" type="ORF">SAMN02745119_01535</name>
</gene>
<feature type="binding site" evidence="7">
    <location>
        <position position="68"/>
    </location>
    <ligand>
        <name>S-adenosyl-L-methionine</name>
        <dbReference type="ChEBI" id="CHEBI:59789"/>
    </ligand>
</feature>
<comment type="similarity">
    <text evidence="7">Belongs to the class I-like SAM-binding methyltransferase superfamily. TrmB family.</text>
</comment>
<accession>A0A1T4N618</accession>
<dbReference type="EC" id="2.1.1.33" evidence="7"/>
<feature type="binding site" evidence="7">
    <location>
        <position position="95"/>
    </location>
    <ligand>
        <name>S-adenosyl-L-methionine</name>
        <dbReference type="ChEBI" id="CHEBI:59789"/>
    </ligand>
</feature>
<comment type="catalytic activity">
    <reaction evidence="1 7">
        <text>guanosine(46) in tRNA + S-adenosyl-L-methionine = N(7)-methylguanosine(46) in tRNA + S-adenosyl-L-homocysteine</text>
        <dbReference type="Rhea" id="RHEA:42708"/>
        <dbReference type="Rhea" id="RHEA-COMP:10188"/>
        <dbReference type="Rhea" id="RHEA-COMP:10189"/>
        <dbReference type="ChEBI" id="CHEBI:57856"/>
        <dbReference type="ChEBI" id="CHEBI:59789"/>
        <dbReference type="ChEBI" id="CHEBI:74269"/>
        <dbReference type="ChEBI" id="CHEBI:74480"/>
        <dbReference type="EC" id="2.1.1.33"/>
    </reaction>
</comment>
<keyword evidence="3 7" id="KW-0489">Methyltransferase</keyword>
<protein>
    <recommendedName>
        <fullName evidence="7">tRNA (guanine-N(7)-)-methyltransferase</fullName>
        <ecNumber evidence="7">2.1.1.33</ecNumber>
    </recommendedName>
    <alternativeName>
        <fullName evidence="7">tRNA (guanine(46)-N(7))-methyltransferase</fullName>
    </alternativeName>
    <alternativeName>
        <fullName evidence="7">tRNA(m7G46)-methyltransferase</fullName>
    </alternativeName>
</protein>
<evidence type="ECO:0000256" key="4">
    <source>
        <dbReference type="ARBA" id="ARBA00022679"/>
    </source>
</evidence>
<dbReference type="CDD" id="cd02440">
    <property type="entry name" value="AdoMet_MTases"/>
    <property type="match status" value="1"/>
</dbReference>
<sequence>MLQVVIMHTLIPITSPLFLVGAELDEQPAWSTIFGNDNPLVLEIGCGIGDFVVAMATRHPELNFIALDFYNKGCLKSCKRADRAGLTNVRIVRDEARTFIRRCLPLASLQAVFINCPDPWPKRCQRKRRLVNQEFVSFMEPYLKPGALFHFATDFDDYGVDVANLLRRQAGFENLLAPDHWRHDLEGFPRTKYMLKFMAEGKEIYFVQYRRRAEE</sequence>
<dbReference type="PANTHER" id="PTHR23417">
    <property type="entry name" value="3-DEOXY-D-MANNO-OCTULOSONIC-ACID TRANSFERASE/TRNA GUANINE-N 7 - -METHYLTRANSFERASE"/>
    <property type="match status" value="1"/>
</dbReference>
<dbReference type="NCBIfam" id="TIGR00091">
    <property type="entry name" value="tRNA (guanosine(46)-N7)-methyltransferase TrmB"/>
    <property type="match status" value="1"/>
</dbReference>
<feature type="binding site" evidence="7">
    <location>
        <position position="43"/>
    </location>
    <ligand>
        <name>S-adenosyl-L-methionine</name>
        <dbReference type="ChEBI" id="CHEBI:59789"/>
    </ligand>
</feature>
<evidence type="ECO:0000256" key="7">
    <source>
        <dbReference type="HAMAP-Rule" id="MF_01057"/>
    </source>
</evidence>